<evidence type="ECO:0000313" key="6">
    <source>
        <dbReference type="EMBL" id="CUA81373.1"/>
    </source>
</evidence>
<comment type="cofactor">
    <cofactor evidence="2">
        <name>Fe cation</name>
        <dbReference type="ChEBI" id="CHEBI:24875"/>
    </cofactor>
    <text evidence="2">Binds 1 Fe cation per subunit.</text>
</comment>
<dbReference type="Pfam" id="PF05726">
    <property type="entry name" value="Pirin_C"/>
    <property type="match status" value="1"/>
</dbReference>
<feature type="binding site" evidence="2">
    <location>
        <position position="99"/>
    </location>
    <ligand>
        <name>Fe cation</name>
        <dbReference type="ChEBI" id="CHEBI:24875"/>
    </ligand>
</feature>
<dbReference type="Proteomes" id="UP000243535">
    <property type="component" value="Unassembled WGS sequence"/>
</dbReference>
<dbReference type="InterPro" id="IPR008778">
    <property type="entry name" value="Pirin_C_dom"/>
</dbReference>
<name>A0A0K6GS49_9NEIS</name>
<dbReference type="CDD" id="cd02247">
    <property type="entry name" value="cupin_pirin_C"/>
    <property type="match status" value="1"/>
</dbReference>
<feature type="domain" description="Pirin N-terminal" evidence="4">
    <location>
        <begin position="15"/>
        <end position="121"/>
    </location>
</feature>
<organism evidence="6 7">
    <name type="scientific">Gulbenkiania indica</name>
    <dbReference type="NCBI Taxonomy" id="375574"/>
    <lineage>
        <taxon>Bacteria</taxon>
        <taxon>Pseudomonadati</taxon>
        <taxon>Pseudomonadota</taxon>
        <taxon>Betaproteobacteria</taxon>
        <taxon>Neisseriales</taxon>
        <taxon>Chromobacteriaceae</taxon>
        <taxon>Gulbenkiania</taxon>
    </lineage>
</organism>
<dbReference type="PIRSF" id="PIRSF006232">
    <property type="entry name" value="Pirin"/>
    <property type="match status" value="1"/>
</dbReference>
<keyword evidence="2" id="KW-0479">Metal-binding</keyword>
<dbReference type="AlphaFoldDB" id="A0A0K6GS49"/>
<dbReference type="CDD" id="cd02909">
    <property type="entry name" value="cupin_pirin_N"/>
    <property type="match status" value="1"/>
</dbReference>
<dbReference type="InterPro" id="IPR012093">
    <property type="entry name" value="Pirin"/>
</dbReference>
<evidence type="ECO:0000313" key="7">
    <source>
        <dbReference type="Proteomes" id="UP000243535"/>
    </source>
</evidence>
<evidence type="ECO:0000256" key="1">
    <source>
        <dbReference type="ARBA" id="ARBA00008416"/>
    </source>
</evidence>
<evidence type="ECO:0000259" key="4">
    <source>
        <dbReference type="Pfam" id="PF02678"/>
    </source>
</evidence>
<dbReference type="PANTHER" id="PTHR13903:SF8">
    <property type="entry name" value="PIRIN"/>
    <property type="match status" value="1"/>
</dbReference>
<evidence type="ECO:0000256" key="2">
    <source>
        <dbReference type="PIRSR" id="PIRSR006232-1"/>
    </source>
</evidence>
<dbReference type="SUPFAM" id="SSF51182">
    <property type="entry name" value="RmlC-like cupins"/>
    <property type="match status" value="1"/>
</dbReference>
<dbReference type="OrthoDB" id="321327at2"/>
<dbReference type="RefSeq" id="WP_055433044.1">
    <property type="nucleotide sequence ID" value="NZ_CYHA01000001.1"/>
</dbReference>
<dbReference type="InterPro" id="IPR014710">
    <property type="entry name" value="RmlC-like_jellyroll"/>
</dbReference>
<dbReference type="InterPro" id="IPR011051">
    <property type="entry name" value="RmlC_Cupin_sf"/>
</dbReference>
<dbReference type="InterPro" id="IPR003829">
    <property type="entry name" value="Pirin_N_dom"/>
</dbReference>
<sequence length="287" mass="31275">MIRFETEGRPSNIGFPVRRLLPGPGLRSVGPFIFLDHMGPARFQAGTTEGDVRPHPHIGLSTFTYLFEGAMQHRDSLGTAMRIEPGAVNLMTAGRGIVHSERFPADLRAQGETVQGIQMWLALPCSLEECAPSFEHTPRHALPCWVENGAHTRLLAGEAWGARSPVTTHLATFCAAVELEPGAQISLPVWPERAVYLLDGTVHLGAATAHGPRLLVPETTGEVRLVAHTFARLMLIGGEPPDGPRYLDWNFVSSRRDRLQAAREAWQAGHFAPIPGETESIPLPGTD</sequence>
<evidence type="ECO:0000259" key="5">
    <source>
        <dbReference type="Pfam" id="PF05726"/>
    </source>
</evidence>
<feature type="binding site" evidence="2">
    <location>
        <position position="57"/>
    </location>
    <ligand>
        <name>Fe cation</name>
        <dbReference type="ChEBI" id="CHEBI:24875"/>
    </ligand>
</feature>
<dbReference type="Pfam" id="PF02678">
    <property type="entry name" value="Pirin"/>
    <property type="match status" value="1"/>
</dbReference>
<proteinExistence type="inferred from homology"/>
<dbReference type="GO" id="GO:0046872">
    <property type="term" value="F:metal ion binding"/>
    <property type="evidence" value="ECO:0007669"/>
    <property type="project" value="UniProtKB-KW"/>
</dbReference>
<reference evidence="7" key="1">
    <citation type="submission" date="2015-08" db="EMBL/GenBank/DDBJ databases">
        <authorList>
            <person name="Varghese N."/>
        </authorList>
    </citation>
    <scope>NUCLEOTIDE SEQUENCE [LARGE SCALE GENOMIC DNA]</scope>
    <source>
        <strain evidence="7">DSM 17901</strain>
    </source>
</reference>
<dbReference type="PANTHER" id="PTHR13903">
    <property type="entry name" value="PIRIN-RELATED"/>
    <property type="match status" value="1"/>
</dbReference>
<accession>A0A0K6GS49</accession>
<evidence type="ECO:0000256" key="3">
    <source>
        <dbReference type="RuleBase" id="RU003457"/>
    </source>
</evidence>
<comment type="similarity">
    <text evidence="1 3">Belongs to the pirin family.</text>
</comment>
<feature type="domain" description="Pirin C-terminal" evidence="5">
    <location>
        <begin position="176"/>
        <end position="271"/>
    </location>
</feature>
<protein>
    <submittedName>
        <fullName evidence="6">Redox-sensitive bicupin YhaK, pirin superfamily</fullName>
    </submittedName>
</protein>
<feature type="binding site" evidence="2">
    <location>
        <position position="55"/>
    </location>
    <ligand>
        <name>Fe cation</name>
        <dbReference type="ChEBI" id="CHEBI:24875"/>
    </ligand>
</feature>
<gene>
    <name evidence="6" type="ORF">Ga0061063_0215</name>
</gene>
<dbReference type="EMBL" id="CYHA01000001">
    <property type="protein sequence ID" value="CUA81373.1"/>
    <property type="molecule type" value="Genomic_DNA"/>
</dbReference>
<keyword evidence="7" id="KW-1185">Reference proteome</keyword>
<keyword evidence="2" id="KW-0408">Iron</keyword>
<feature type="binding site" evidence="2">
    <location>
        <position position="101"/>
    </location>
    <ligand>
        <name>Fe cation</name>
        <dbReference type="ChEBI" id="CHEBI:24875"/>
    </ligand>
</feature>
<dbReference type="STRING" id="375574.GCA_001418035_00015"/>
<dbReference type="Gene3D" id="2.60.120.10">
    <property type="entry name" value="Jelly Rolls"/>
    <property type="match status" value="2"/>
</dbReference>